<dbReference type="PANTHER" id="PTHR10430:SF16">
    <property type="entry name" value="PEROXIREDOXIN-5, MITOCHONDRIAL"/>
    <property type="match status" value="1"/>
</dbReference>
<keyword evidence="4" id="KW-0676">Redox-active center</keyword>
<evidence type="ECO:0000313" key="7">
    <source>
        <dbReference type="Proteomes" id="UP000050874"/>
    </source>
</evidence>
<sequence length="158" mass="16822">MTIEVNSNFPAQTLRLVVGGELQEVDSSEYLADKKVMLVGVPGAFTPTCHVSHLPGYIEHLSSFEAKGYSVNFISVNDPFVMKAWSEASSATGINMIADGNGDLTEELGLVMDASGFGLGKRCMRFAMTIENGVIQSIDIEEGGALDVSSAESQLAKI</sequence>
<reference evidence="7" key="1">
    <citation type="submission" date="2015-10" db="EMBL/GenBank/DDBJ databases">
        <title>Metagenome-Assembled Genomes uncover a global brackish microbiome.</title>
        <authorList>
            <person name="Hugerth L.W."/>
            <person name="Larsson J."/>
            <person name="Alneberg J."/>
            <person name="Lindh M.V."/>
            <person name="Legrand C."/>
            <person name="Pinhassi J."/>
            <person name="Andersson A."/>
        </authorList>
    </citation>
    <scope>NUCLEOTIDE SEQUENCE [LARGE SCALE GENOMIC DNA]</scope>
</reference>
<keyword evidence="1 4" id="KW-0575">Peroxidase</keyword>
<protein>
    <recommendedName>
        <fullName evidence="4">Glutathione-dependent peroxiredoxin</fullName>
        <ecNumber evidence="4">1.11.1.27</ecNumber>
    </recommendedName>
</protein>
<comment type="catalytic activity">
    <reaction evidence="4">
        <text>a hydroperoxide + 2 glutathione = an alcohol + glutathione disulfide + H2O</text>
        <dbReference type="Rhea" id="RHEA:62632"/>
        <dbReference type="ChEBI" id="CHEBI:15377"/>
        <dbReference type="ChEBI" id="CHEBI:30879"/>
        <dbReference type="ChEBI" id="CHEBI:35924"/>
        <dbReference type="ChEBI" id="CHEBI:57925"/>
        <dbReference type="ChEBI" id="CHEBI:58297"/>
        <dbReference type="EC" id="1.11.1.27"/>
    </reaction>
</comment>
<dbReference type="EC" id="1.11.1.27" evidence="4"/>
<feature type="active site" description="Cysteine sulfenic acid (-SOH) intermediate" evidence="3">
    <location>
        <position position="49"/>
    </location>
</feature>
<evidence type="ECO:0000313" key="6">
    <source>
        <dbReference type="EMBL" id="KRO40519.1"/>
    </source>
</evidence>
<dbReference type="Pfam" id="PF08534">
    <property type="entry name" value="Redoxin"/>
    <property type="match status" value="1"/>
</dbReference>
<proteinExistence type="inferred from homology"/>
<comment type="similarity">
    <text evidence="4">Belongs to the peroxiredoxin family. Prx5 subfamily.</text>
</comment>
<dbReference type="EMBL" id="LIAV01000101">
    <property type="protein sequence ID" value="KRO40519.1"/>
    <property type="molecule type" value="Genomic_DNA"/>
</dbReference>
<comment type="function">
    <text evidence="4">Thiol-specific peroxidase that catalyzes the reduction of hydrogen peroxide and organic hydroperoxides to water and alcohols, respectively. Plays a role in cell protection against oxidative stress by detoxifying peroxides.</text>
</comment>
<evidence type="ECO:0000256" key="1">
    <source>
        <dbReference type="ARBA" id="ARBA00022559"/>
    </source>
</evidence>
<dbReference type="InterPro" id="IPR037944">
    <property type="entry name" value="PRX5-like"/>
</dbReference>
<dbReference type="Proteomes" id="UP000050874">
    <property type="component" value="Unassembled WGS sequence"/>
</dbReference>
<organism evidence="6 7">
    <name type="scientific">SAR86 cluster bacterium BACL1 MAG-120920-bin57</name>
    <dbReference type="NCBI Taxonomy" id="1655571"/>
    <lineage>
        <taxon>Bacteria</taxon>
        <taxon>Pseudomonadati</taxon>
        <taxon>Pseudomonadota</taxon>
        <taxon>Gammaproteobacteria</taxon>
        <taxon>SAR86 cluster</taxon>
    </lineage>
</organism>
<dbReference type="GO" id="GO:0034599">
    <property type="term" value="P:cellular response to oxidative stress"/>
    <property type="evidence" value="ECO:0007669"/>
    <property type="project" value="InterPro"/>
</dbReference>
<comment type="caution">
    <text evidence="6">The sequence shown here is derived from an EMBL/GenBank/DDBJ whole genome shotgun (WGS) entry which is preliminary data.</text>
</comment>
<feature type="domain" description="Thioredoxin" evidence="5">
    <location>
        <begin position="3"/>
        <end position="158"/>
    </location>
</feature>
<dbReference type="InterPro" id="IPR036249">
    <property type="entry name" value="Thioredoxin-like_sf"/>
</dbReference>
<gene>
    <name evidence="6" type="ORF">ABR63_02155</name>
</gene>
<evidence type="ECO:0000256" key="3">
    <source>
        <dbReference type="PIRSR" id="PIRSR637944-1"/>
    </source>
</evidence>
<dbReference type="CDD" id="cd03013">
    <property type="entry name" value="PRX5_like"/>
    <property type="match status" value="1"/>
</dbReference>
<dbReference type="PANTHER" id="PTHR10430">
    <property type="entry name" value="PEROXIREDOXIN"/>
    <property type="match status" value="1"/>
</dbReference>
<dbReference type="PROSITE" id="PS51352">
    <property type="entry name" value="THIOREDOXIN_2"/>
    <property type="match status" value="1"/>
</dbReference>
<name>A0A0R2PQX6_9GAMM</name>
<dbReference type="GO" id="GO:0042744">
    <property type="term" value="P:hydrogen peroxide catabolic process"/>
    <property type="evidence" value="ECO:0007669"/>
    <property type="project" value="TreeGrafter"/>
</dbReference>
<dbReference type="GO" id="GO:0008379">
    <property type="term" value="F:thioredoxin peroxidase activity"/>
    <property type="evidence" value="ECO:0007669"/>
    <property type="project" value="InterPro"/>
</dbReference>
<evidence type="ECO:0000256" key="2">
    <source>
        <dbReference type="ARBA" id="ARBA00023002"/>
    </source>
</evidence>
<accession>A0A0R2PQX6</accession>
<evidence type="ECO:0000259" key="5">
    <source>
        <dbReference type="PROSITE" id="PS51352"/>
    </source>
</evidence>
<keyword evidence="4" id="KW-0049">Antioxidant</keyword>
<dbReference type="GO" id="GO:0045454">
    <property type="term" value="P:cell redox homeostasis"/>
    <property type="evidence" value="ECO:0007669"/>
    <property type="project" value="TreeGrafter"/>
</dbReference>
<evidence type="ECO:0000256" key="4">
    <source>
        <dbReference type="RuleBase" id="RU366011"/>
    </source>
</evidence>
<dbReference type="Gene3D" id="3.40.30.10">
    <property type="entry name" value="Glutaredoxin"/>
    <property type="match status" value="1"/>
</dbReference>
<dbReference type="GO" id="GO:0005737">
    <property type="term" value="C:cytoplasm"/>
    <property type="evidence" value="ECO:0007669"/>
    <property type="project" value="TreeGrafter"/>
</dbReference>
<dbReference type="InterPro" id="IPR013740">
    <property type="entry name" value="Redoxin"/>
</dbReference>
<dbReference type="InterPro" id="IPR013766">
    <property type="entry name" value="Thioredoxin_domain"/>
</dbReference>
<keyword evidence="2 4" id="KW-0560">Oxidoreductase</keyword>
<dbReference type="SUPFAM" id="SSF52833">
    <property type="entry name" value="Thioredoxin-like"/>
    <property type="match status" value="1"/>
</dbReference>
<dbReference type="AlphaFoldDB" id="A0A0R2PQX6"/>